<organism evidence="2 3">
    <name type="scientific">Methanobacterium bryantii</name>
    <dbReference type="NCBI Taxonomy" id="2161"/>
    <lineage>
        <taxon>Archaea</taxon>
        <taxon>Methanobacteriati</taxon>
        <taxon>Methanobacteriota</taxon>
        <taxon>Methanomada group</taxon>
        <taxon>Methanobacteria</taxon>
        <taxon>Methanobacteriales</taxon>
        <taxon>Methanobacteriaceae</taxon>
        <taxon>Methanobacterium</taxon>
    </lineage>
</organism>
<dbReference type="Proteomes" id="UP000217784">
    <property type="component" value="Unassembled WGS sequence"/>
</dbReference>
<dbReference type="EMBL" id="LMVM01000033">
    <property type="protein sequence ID" value="PAV04084.1"/>
    <property type="molecule type" value="Genomic_DNA"/>
</dbReference>
<accession>A0A2A2H436</accession>
<keyword evidence="3" id="KW-1185">Reference proteome</keyword>
<dbReference type="Pfam" id="PF00882">
    <property type="entry name" value="Zn_dep_PLPC"/>
    <property type="match status" value="1"/>
</dbReference>
<dbReference type="GO" id="GO:0016788">
    <property type="term" value="F:hydrolase activity, acting on ester bonds"/>
    <property type="evidence" value="ECO:0007669"/>
    <property type="project" value="InterPro"/>
</dbReference>
<dbReference type="Gene3D" id="1.10.575.10">
    <property type="entry name" value="P1 Nuclease"/>
    <property type="match status" value="1"/>
</dbReference>
<dbReference type="SUPFAM" id="SSF48537">
    <property type="entry name" value="Phospholipase C/P1 nuclease"/>
    <property type="match status" value="1"/>
</dbReference>
<evidence type="ECO:0000259" key="1">
    <source>
        <dbReference type="Pfam" id="PF00882"/>
    </source>
</evidence>
<comment type="caution">
    <text evidence="2">The sequence shown here is derived from an EMBL/GenBank/DDBJ whole genome shotgun (WGS) entry which is preliminary data.</text>
</comment>
<evidence type="ECO:0000313" key="2">
    <source>
        <dbReference type="EMBL" id="PAV04084.1"/>
    </source>
</evidence>
<evidence type="ECO:0000313" key="3">
    <source>
        <dbReference type="Proteomes" id="UP000217784"/>
    </source>
</evidence>
<dbReference type="InterPro" id="IPR029002">
    <property type="entry name" value="PLPC/GPLD1"/>
</dbReference>
<feature type="domain" description="Phospholipase C/D" evidence="1">
    <location>
        <begin position="33"/>
        <end position="179"/>
    </location>
</feature>
<dbReference type="OrthoDB" id="374312at2157"/>
<protein>
    <recommendedName>
        <fullName evidence="1">Phospholipase C/D domain-containing protein</fullName>
    </recommendedName>
</protein>
<dbReference type="AlphaFoldDB" id="A0A2A2H436"/>
<reference evidence="2 3" key="1">
    <citation type="journal article" date="2017" name="BMC Genomics">
        <title>Genomic analysis of methanogenic archaea reveals a shift towards energy conservation.</title>
        <authorList>
            <person name="Gilmore S.P."/>
            <person name="Henske J.K."/>
            <person name="Sexton J.A."/>
            <person name="Solomon K.V."/>
            <person name="Seppala S."/>
            <person name="Yoo J.I."/>
            <person name="Huyett L.M."/>
            <person name="Pressman A."/>
            <person name="Cogan J.Z."/>
            <person name="Kivenson V."/>
            <person name="Peng X."/>
            <person name="Tan Y."/>
            <person name="Valentine D.L."/>
            <person name="O'Malley M.A."/>
        </authorList>
    </citation>
    <scope>NUCLEOTIDE SEQUENCE [LARGE SCALE GENOMIC DNA]</scope>
    <source>
        <strain evidence="2 3">M.o.H.</strain>
    </source>
</reference>
<sequence length="216" mass="24645">MVEVIGEITKSLIILIAVILIFSPSASAWHVITHENIAEKIYYAMPLNVQYNLNLSEMQVGAAAPDLIFKDSGDRGHKYPKSCEKAIKWLKKGKTAYHEGNYNYASYCFGVASHYISDSYVVAHCANISRSDHRNYERIAKEMKPSAIWYREDQFKDINFSVVGHNESLNSKLTEAYKTGETRWDMWIEKKSMVLVQLDLDNAAVIAYNAIRKCVH</sequence>
<name>A0A2A2H436_METBR</name>
<dbReference type="InterPro" id="IPR008947">
    <property type="entry name" value="PLipase_C/P1_nuclease_dom_sf"/>
</dbReference>
<proteinExistence type="predicted"/>
<gene>
    <name evidence="2" type="ORF">ASJ80_03460</name>
</gene>
<dbReference type="RefSeq" id="WP_069585660.1">
    <property type="nucleotide sequence ID" value="NZ_LMVM01000033.1"/>
</dbReference>